<evidence type="ECO:0000313" key="1">
    <source>
        <dbReference type="EMBL" id="MCZ4243067.1"/>
    </source>
</evidence>
<organism evidence="1 2">
    <name type="scientific">Pedobacter punctiformis</name>
    <dbReference type="NCBI Taxonomy" id="3004097"/>
    <lineage>
        <taxon>Bacteria</taxon>
        <taxon>Pseudomonadati</taxon>
        <taxon>Bacteroidota</taxon>
        <taxon>Sphingobacteriia</taxon>
        <taxon>Sphingobacteriales</taxon>
        <taxon>Sphingobacteriaceae</taxon>
        <taxon>Pedobacter</taxon>
    </lineage>
</organism>
<dbReference type="EMBL" id="JAPWGM010000001">
    <property type="protein sequence ID" value="MCZ4243067.1"/>
    <property type="molecule type" value="Genomic_DNA"/>
</dbReference>
<comment type="caution">
    <text evidence="1">The sequence shown here is derived from an EMBL/GenBank/DDBJ whole genome shotgun (WGS) entry which is preliminary data.</text>
</comment>
<reference evidence="1" key="1">
    <citation type="submission" date="2022-12" db="EMBL/GenBank/DDBJ databases">
        <title>Genome sequence of HCMS5-2.</title>
        <authorList>
            <person name="Woo H."/>
        </authorList>
    </citation>
    <scope>NUCLEOTIDE SEQUENCE</scope>
    <source>
        <strain evidence="1">HCMS5-2</strain>
    </source>
</reference>
<dbReference type="RefSeq" id="WP_269426141.1">
    <property type="nucleotide sequence ID" value="NZ_JAPWGM010000001.1"/>
</dbReference>
<name>A0ABT4L576_9SPHI</name>
<evidence type="ECO:0000313" key="2">
    <source>
        <dbReference type="Proteomes" id="UP001144347"/>
    </source>
</evidence>
<sequence>MDIDDMNHMPEWEQFSRLGEDGTFSQPETEKSRLKALSAKTLYNQARAVYKYAALFCETLKGEMADLTSNLIMQNALIICPKIVGAEGADIYVLRMENASIIRTNCRELEIQVRAADMLRICAPEYKDIMLNEIEKFRLIFIEWVKLFEKDQYKDEWGLY</sequence>
<accession>A0ABT4L576</accession>
<protein>
    <submittedName>
        <fullName evidence="1">Uncharacterized protein</fullName>
    </submittedName>
</protein>
<keyword evidence="2" id="KW-1185">Reference proteome</keyword>
<proteinExistence type="predicted"/>
<gene>
    <name evidence="1" type="ORF">O0955_03550</name>
</gene>
<dbReference type="Proteomes" id="UP001144347">
    <property type="component" value="Unassembled WGS sequence"/>
</dbReference>